<keyword evidence="10 14" id="KW-0046">Antibiotic resistance</keyword>
<keyword evidence="14" id="KW-0573">Peptidoglycan synthesis</keyword>
<keyword evidence="6 14" id="KW-0812">Transmembrane</keyword>
<keyword evidence="14" id="KW-0133">Cell shape</keyword>
<accession>A0A917CF22</accession>
<sequence length="251" mass="27426">MIDFWHILILSLIQGLTEFLPVSSSAHLILVGLLGDWQDQGVLMDIAAHIGSLMAVMIYFRRDIFRLLCGKQNQLLIQLIIATLPIGVAGLLFAGVVSDMGRSMAVIALSSAVFGVLLWWSQRLAKQAELDNKTALLIGLAQCLALIPGASRSGVTLTAGMALGLNKTDAARFSFLLAIPTLLMAAAYAGLQWYQQPVTVDYSAVGSVIVLSFLSAWLVITVLMKFIERIDFVWFMAYRLLLAFLLLLVLI</sequence>
<dbReference type="GO" id="GO:0046677">
    <property type="term" value="P:response to antibiotic"/>
    <property type="evidence" value="ECO:0007669"/>
    <property type="project" value="UniProtKB-UniRule"/>
</dbReference>
<feature type="transmembrane region" description="Helical" evidence="14">
    <location>
        <begin position="171"/>
        <end position="191"/>
    </location>
</feature>
<comment type="similarity">
    <text evidence="2 14">Belongs to the UppP family.</text>
</comment>
<dbReference type="EMBL" id="BMEO01000002">
    <property type="protein sequence ID" value="GGF86814.1"/>
    <property type="molecule type" value="Genomic_DNA"/>
</dbReference>
<dbReference type="GO" id="GO:0005886">
    <property type="term" value="C:plasma membrane"/>
    <property type="evidence" value="ECO:0007669"/>
    <property type="project" value="UniProtKB-SubCell"/>
</dbReference>
<dbReference type="GO" id="GO:0050380">
    <property type="term" value="F:undecaprenyl-diphosphatase activity"/>
    <property type="evidence" value="ECO:0007669"/>
    <property type="project" value="UniProtKB-UniRule"/>
</dbReference>
<evidence type="ECO:0000256" key="5">
    <source>
        <dbReference type="ARBA" id="ARBA00022475"/>
    </source>
</evidence>
<comment type="caution">
    <text evidence="15">The sequence shown here is derived from an EMBL/GenBank/DDBJ whole genome shotgun (WGS) entry which is preliminary data.</text>
</comment>
<keyword evidence="8 14" id="KW-1133">Transmembrane helix</keyword>
<dbReference type="HAMAP" id="MF_01006">
    <property type="entry name" value="Undec_diphosphatase"/>
    <property type="match status" value="1"/>
</dbReference>
<evidence type="ECO:0000256" key="11">
    <source>
        <dbReference type="ARBA" id="ARBA00032707"/>
    </source>
</evidence>
<proteinExistence type="inferred from homology"/>
<feature type="transmembrane region" description="Helical" evidence="14">
    <location>
        <begin position="134"/>
        <end position="151"/>
    </location>
</feature>
<evidence type="ECO:0000256" key="7">
    <source>
        <dbReference type="ARBA" id="ARBA00022801"/>
    </source>
</evidence>
<dbReference type="AlphaFoldDB" id="A0A917CF22"/>
<comment type="miscellaneous">
    <text evidence="14">Bacitracin is thought to be involved in the inhibition of peptidoglycan synthesis by sequestering undecaprenyl diphosphate, thereby reducing the pool of lipid carrier available.</text>
</comment>
<gene>
    <name evidence="14 15" type="primary">uppP</name>
    <name evidence="15" type="ORF">GCM10011365_04820</name>
</gene>
<dbReference type="PANTHER" id="PTHR30622">
    <property type="entry name" value="UNDECAPRENYL-DIPHOSPHATASE"/>
    <property type="match status" value="1"/>
</dbReference>
<name>A0A917CF22_9GAMM</name>
<evidence type="ECO:0000256" key="2">
    <source>
        <dbReference type="ARBA" id="ARBA00010621"/>
    </source>
</evidence>
<keyword evidence="9 14" id="KW-0472">Membrane</keyword>
<evidence type="ECO:0000256" key="6">
    <source>
        <dbReference type="ARBA" id="ARBA00022692"/>
    </source>
</evidence>
<comment type="catalytic activity">
    <reaction evidence="13 14">
        <text>di-trans,octa-cis-undecaprenyl diphosphate + H2O = di-trans,octa-cis-undecaprenyl phosphate + phosphate + H(+)</text>
        <dbReference type="Rhea" id="RHEA:28094"/>
        <dbReference type="ChEBI" id="CHEBI:15377"/>
        <dbReference type="ChEBI" id="CHEBI:15378"/>
        <dbReference type="ChEBI" id="CHEBI:43474"/>
        <dbReference type="ChEBI" id="CHEBI:58405"/>
        <dbReference type="ChEBI" id="CHEBI:60392"/>
        <dbReference type="EC" id="3.6.1.27"/>
    </reaction>
</comment>
<evidence type="ECO:0000256" key="12">
    <source>
        <dbReference type="ARBA" id="ARBA00032932"/>
    </source>
</evidence>
<comment type="function">
    <text evidence="14">Catalyzes the dephosphorylation of undecaprenyl diphosphate (UPP). Confers resistance to bacitracin.</text>
</comment>
<feature type="transmembrane region" description="Helical" evidence="14">
    <location>
        <begin position="75"/>
        <end position="97"/>
    </location>
</feature>
<evidence type="ECO:0000256" key="9">
    <source>
        <dbReference type="ARBA" id="ARBA00023136"/>
    </source>
</evidence>
<dbReference type="EC" id="3.6.1.27" evidence="3 14"/>
<dbReference type="Proteomes" id="UP000605253">
    <property type="component" value="Unassembled WGS sequence"/>
</dbReference>
<dbReference type="RefSeq" id="WP_229728217.1">
    <property type="nucleotide sequence ID" value="NZ_BAABJF010000032.1"/>
</dbReference>
<evidence type="ECO:0000256" key="10">
    <source>
        <dbReference type="ARBA" id="ARBA00023251"/>
    </source>
</evidence>
<feature type="transmembrane region" description="Helical" evidence="14">
    <location>
        <begin position="203"/>
        <end position="226"/>
    </location>
</feature>
<dbReference type="GO" id="GO:0071555">
    <property type="term" value="P:cell wall organization"/>
    <property type="evidence" value="ECO:0007669"/>
    <property type="project" value="UniProtKB-KW"/>
</dbReference>
<organism evidence="15 16">
    <name type="scientific">Marinicella pacifica</name>
    <dbReference type="NCBI Taxonomy" id="1171543"/>
    <lineage>
        <taxon>Bacteria</taxon>
        <taxon>Pseudomonadati</taxon>
        <taxon>Pseudomonadota</taxon>
        <taxon>Gammaproteobacteria</taxon>
        <taxon>Lysobacterales</taxon>
        <taxon>Marinicellaceae</taxon>
        <taxon>Marinicella</taxon>
    </lineage>
</organism>
<keyword evidence="16" id="KW-1185">Reference proteome</keyword>
<comment type="subcellular location">
    <subcellularLocation>
        <location evidence="1 14">Cell membrane</location>
        <topology evidence="1 14">Multi-pass membrane protein</topology>
    </subcellularLocation>
</comment>
<feature type="transmembrane region" description="Helical" evidence="14">
    <location>
        <begin position="41"/>
        <end position="60"/>
    </location>
</feature>
<keyword evidence="5 14" id="KW-1003">Cell membrane</keyword>
<reference evidence="15" key="1">
    <citation type="journal article" date="2014" name="Int. J. Syst. Evol. Microbiol.">
        <title>Complete genome sequence of Corynebacterium casei LMG S-19264T (=DSM 44701T), isolated from a smear-ripened cheese.</title>
        <authorList>
            <consortium name="US DOE Joint Genome Institute (JGI-PGF)"/>
            <person name="Walter F."/>
            <person name="Albersmeier A."/>
            <person name="Kalinowski J."/>
            <person name="Ruckert C."/>
        </authorList>
    </citation>
    <scope>NUCLEOTIDE SEQUENCE</scope>
    <source>
        <strain evidence="15">CGMCC 1.12181</strain>
    </source>
</reference>
<evidence type="ECO:0000256" key="3">
    <source>
        <dbReference type="ARBA" id="ARBA00012374"/>
    </source>
</evidence>
<evidence type="ECO:0000256" key="13">
    <source>
        <dbReference type="ARBA" id="ARBA00047594"/>
    </source>
</evidence>
<evidence type="ECO:0000256" key="14">
    <source>
        <dbReference type="HAMAP-Rule" id="MF_01006"/>
    </source>
</evidence>
<evidence type="ECO:0000313" key="16">
    <source>
        <dbReference type="Proteomes" id="UP000605253"/>
    </source>
</evidence>
<dbReference type="GO" id="GO:0008360">
    <property type="term" value="P:regulation of cell shape"/>
    <property type="evidence" value="ECO:0007669"/>
    <property type="project" value="UniProtKB-KW"/>
</dbReference>
<dbReference type="PANTHER" id="PTHR30622:SF4">
    <property type="entry name" value="UNDECAPRENYL-DIPHOSPHATASE"/>
    <property type="match status" value="1"/>
</dbReference>
<reference evidence="15" key="2">
    <citation type="submission" date="2020-09" db="EMBL/GenBank/DDBJ databases">
        <authorList>
            <person name="Sun Q."/>
            <person name="Zhou Y."/>
        </authorList>
    </citation>
    <scope>NUCLEOTIDE SEQUENCE</scope>
    <source>
        <strain evidence="15">CGMCC 1.12181</strain>
    </source>
</reference>
<evidence type="ECO:0000313" key="15">
    <source>
        <dbReference type="EMBL" id="GGF86814.1"/>
    </source>
</evidence>
<evidence type="ECO:0000256" key="4">
    <source>
        <dbReference type="ARBA" id="ARBA00021581"/>
    </source>
</evidence>
<feature type="transmembrane region" description="Helical" evidence="14">
    <location>
        <begin position="103"/>
        <end position="122"/>
    </location>
</feature>
<evidence type="ECO:0000256" key="8">
    <source>
        <dbReference type="ARBA" id="ARBA00022989"/>
    </source>
</evidence>
<protein>
    <recommendedName>
        <fullName evidence="4 14">Undecaprenyl-diphosphatase</fullName>
        <ecNumber evidence="3 14">3.6.1.27</ecNumber>
    </recommendedName>
    <alternativeName>
        <fullName evidence="12 14">Bacitracin resistance protein</fullName>
    </alternativeName>
    <alternativeName>
        <fullName evidence="11 14">Undecaprenyl pyrophosphate phosphatase</fullName>
    </alternativeName>
</protein>
<dbReference type="Pfam" id="PF02673">
    <property type="entry name" value="BacA"/>
    <property type="match status" value="1"/>
</dbReference>
<evidence type="ECO:0000256" key="1">
    <source>
        <dbReference type="ARBA" id="ARBA00004651"/>
    </source>
</evidence>
<dbReference type="GO" id="GO:0009252">
    <property type="term" value="P:peptidoglycan biosynthetic process"/>
    <property type="evidence" value="ECO:0007669"/>
    <property type="project" value="UniProtKB-KW"/>
</dbReference>
<dbReference type="InterPro" id="IPR003824">
    <property type="entry name" value="UppP"/>
</dbReference>
<keyword evidence="7 14" id="KW-0378">Hydrolase</keyword>
<keyword evidence="14" id="KW-0961">Cell wall biogenesis/degradation</keyword>
<feature type="transmembrane region" description="Helical" evidence="14">
    <location>
        <begin position="232"/>
        <end position="250"/>
    </location>
</feature>